<keyword evidence="2" id="KW-1185">Reference proteome</keyword>
<sequence>MTEAETIHFQTNNGDKLKDAIEAISHSNPKGFGIIEIDSNHGFKIYALNESNTKVNGFMCLEPRNLIDFRCSKPLKNKLINLKFLLRMLQAIDEQSIVFYLEDDDSRLCFESVTYPGIVLGVGLQVSNANYEAFSSTMSPTWETIIPTDGLKTMIPEMIKSGFTQLVTVERTSAETKFSIGETEWKFESNLEVSFNEGSESGRRHHVEFLCSRVDSLKKASSLAEQCSFGLLPSGDVVSQFRFEEGNLALIMFSLTH</sequence>
<dbReference type="Proteomes" id="UP001443914">
    <property type="component" value="Unassembled WGS sequence"/>
</dbReference>
<gene>
    <name evidence="1" type="ORF">RND81_05G015300</name>
</gene>
<dbReference type="InterPro" id="IPR046938">
    <property type="entry name" value="DNA_clamp_sf"/>
</dbReference>
<reference evidence="1" key="1">
    <citation type="submission" date="2024-03" db="EMBL/GenBank/DDBJ databases">
        <title>WGS assembly of Saponaria officinalis var. Norfolk2.</title>
        <authorList>
            <person name="Jenkins J."/>
            <person name="Shu S."/>
            <person name="Grimwood J."/>
            <person name="Barry K."/>
            <person name="Goodstein D."/>
            <person name="Schmutz J."/>
            <person name="Leebens-Mack J."/>
            <person name="Osbourn A."/>
        </authorList>
    </citation>
    <scope>NUCLEOTIDE SEQUENCE [LARGE SCALE GENOMIC DNA]</scope>
    <source>
        <strain evidence="1">JIC</strain>
    </source>
</reference>
<protein>
    <submittedName>
        <fullName evidence="1">Uncharacterized protein</fullName>
    </submittedName>
</protein>
<accession>A0AAW1KWC4</accession>
<evidence type="ECO:0000313" key="2">
    <source>
        <dbReference type="Proteomes" id="UP001443914"/>
    </source>
</evidence>
<organism evidence="1 2">
    <name type="scientific">Saponaria officinalis</name>
    <name type="common">Common soapwort</name>
    <name type="synonym">Lychnis saponaria</name>
    <dbReference type="NCBI Taxonomy" id="3572"/>
    <lineage>
        <taxon>Eukaryota</taxon>
        <taxon>Viridiplantae</taxon>
        <taxon>Streptophyta</taxon>
        <taxon>Embryophyta</taxon>
        <taxon>Tracheophyta</taxon>
        <taxon>Spermatophyta</taxon>
        <taxon>Magnoliopsida</taxon>
        <taxon>eudicotyledons</taxon>
        <taxon>Gunneridae</taxon>
        <taxon>Pentapetalae</taxon>
        <taxon>Caryophyllales</taxon>
        <taxon>Caryophyllaceae</taxon>
        <taxon>Caryophylleae</taxon>
        <taxon>Saponaria</taxon>
    </lineage>
</organism>
<proteinExistence type="predicted"/>
<comment type="caution">
    <text evidence="1">The sequence shown here is derived from an EMBL/GenBank/DDBJ whole genome shotgun (WGS) entry which is preliminary data.</text>
</comment>
<dbReference type="AlphaFoldDB" id="A0AAW1KWC4"/>
<evidence type="ECO:0000313" key="1">
    <source>
        <dbReference type="EMBL" id="KAK9723644.1"/>
    </source>
</evidence>
<name>A0AAW1KWC4_SAPOF</name>
<dbReference type="SUPFAM" id="SSF55979">
    <property type="entry name" value="DNA clamp"/>
    <property type="match status" value="1"/>
</dbReference>
<dbReference type="Gene3D" id="3.70.10.10">
    <property type="match status" value="1"/>
</dbReference>
<dbReference type="EMBL" id="JBDFQZ010000005">
    <property type="protein sequence ID" value="KAK9723644.1"/>
    <property type="molecule type" value="Genomic_DNA"/>
</dbReference>